<dbReference type="SMART" id="SM00955">
    <property type="entry name" value="RNB"/>
    <property type="match status" value="1"/>
</dbReference>
<accession>A0ABR7JQA9</accession>
<proteinExistence type="inferred from homology"/>
<dbReference type="PANTHER" id="PTHR23355">
    <property type="entry name" value="RIBONUCLEASE"/>
    <property type="match status" value="1"/>
</dbReference>
<dbReference type="Pfam" id="PF17876">
    <property type="entry name" value="CSD2"/>
    <property type="match status" value="1"/>
</dbReference>
<dbReference type="InterPro" id="IPR012340">
    <property type="entry name" value="NA-bd_OB-fold"/>
</dbReference>
<dbReference type="NCBIfam" id="TIGR02063">
    <property type="entry name" value="RNase_R"/>
    <property type="match status" value="1"/>
</dbReference>
<dbReference type="RefSeq" id="WP_153924400.1">
    <property type="nucleotide sequence ID" value="NZ_JACRWE010000004.1"/>
</dbReference>
<dbReference type="Pfam" id="PF00575">
    <property type="entry name" value="S1"/>
    <property type="match status" value="1"/>
</dbReference>
<dbReference type="Proteomes" id="UP000609849">
    <property type="component" value="Unassembled WGS sequence"/>
</dbReference>
<keyword evidence="4 8" id="KW-0540">Nuclease</keyword>
<reference evidence="10 11" key="1">
    <citation type="submission" date="2020-08" db="EMBL/GenBank/DDBJ databases">
        <authorList>
            <person name="Liu C."/>
            <person name="Sun Q."/>
        </authorList>
    </citation>
    <scope>NUCLEOTIDE SEQUENCE [LARGE SCALE GENOMIC DNA]</scope>
    <source>
        <strain evidence="10 11">NSJ-18</strain>
    </source>
</reference>
<dbReference type="SMART" id="SM00357">
    <property type="entry name" value="CSP"/>
    <property type="match status" value="2"/>
</dbReference>
<feature type="domain" description="S1 motif" evidence="9">
    <location>
        <begin position="626"/>
        <end position="706"/>
    </location>
</feature>
<evidence type="ECO:0000256" key="5">
    <source>
        <dbReference type="ARBA" id="ARBA00022801"/>
    </source>
</evidence>
<dbReference type="Gene3D" id="2.40.50.140">
    <property type="entry name" value="Nucleic acid-binding proteins"/>
    <property type="match status" value="3"/>
</dbReference>
<dbReference type="CDD" id="cd04471">
    <property type="entry name" value="S1_RNase_R"/>
    <property type="match status" value="1"/>
</dbReference>
<keyword evidence="3 8" id="KW-0963">Cytoplasm</keyword>
<comment type="subcellular location">
    <subcellularLocation>
        <location evidence="2 8">Cytoplasm</location>
    </subcellularLocation>
</comment>
<dbReference type="InterPro" id="IPR050180">
    <property type="entry name" value="RNR_Ribonuclease"/>
</dbReference>
<dbReference type="EC" id="3.1.13.1" evidence="8"/>
<evidence type="ECO:0000256" key="8">
    <source>
        <dbReference type="HAMAP-Rule" id="MF_01895"/>
    </source>
</evidence>
<organism evidence="10 11">
    <name type="scientific">Romboutsia faecis</name>
    <dbReference type="NCBI Taxonomy" id="2764597"/>
    <lineage>
        <taxon>Bacteria</taxon>
        <taxon>Bacillati</taxon>
        <taxon>Bacillota</taxon>
        <taxon>Clostridia</taxon>
        <taxon>Peptostreptococcales</taxon>
        <taxon>Peptostreptococcaceae</taxon>
        <taxon>Romboutsia</taxon>
    </lineage>
</organism>
<dbReference type="InterPro" id="IPR040476">
    <property type="entry name" value="CSD2"/>
</dbReference>
<dbReference type="InterPro" id="IPR013223">
    <property type="entry name" value="RNase_B_OB_dom"/>
</dbReference>
<evidence type="ECO:0000259" key="9">
    <source>
        <dbReference type="PROSITE" id="PS50126"/>
    </source>
</evidence>
<evidence type="ECO:0000256" key="6">
    <source>
        <dbReference type="ARBA" id="ARBA00022839"/>
    </source>
</evidence>
<comment type="similarity">
    <text evidence="8">Belongs to the RNR ribonuclease family. RNase R subfamily.</text>
</comment>
<comment type="caution">
    <text evidence="10">The sequence shown here is derived from an EMBL/GenBank/DDBJ whole genome shotgun (WGS) entry which is preliminary data.</text>
</comment>
<dbReference type="EMBL" id="JACRWE010000004">
    <property type="protein sequence ID" value="MBC5997108.1"/>
    <property type="molecule type" value="Genomic_DNA"/>
</dbReference>
<evidence type="ECO:0000256" key="7">
    <source>
        <dbReference type="ARBA" id="ARBA00022884"/>
    </source>
</evidence>
<dbReference type="SMART" id="SM00316">
    <property type="entry name" value="S1"/>
    <property type="match status" value="1"/>
</dbReference>
<keyword evidence="5 8" id="KW-0378">Hydrolase</keyword>
<sequence>MVPGLKERLLGLINDPSYSPLKKEELAVIFDIHPAEMPMFYNFLDELEEDGYIGRTKKGKIMSLNQMGLFVGKFVSHRKGFGFVESDEEYTQDLFIPADNVNTAMHNDRVIAEIVTPATDDKRAEGKIIKVVKREVTEVVGLFQPSKNFGFVVPDNKKFNQDIYIPKKFFSGAKENDKVVVEITVWPAEDRKPEGKIIEVLGQKGERGVEIDSIVKAHGLPEEFPKKVLDEAEFVAVPIPEEEIQRRFDIRDLKTFTIDGEDAKDLDDAVSIEKLPNGNFKLGVHIADVTHYVREKSKLDKEALKRATSVYLVDKVIPMLPKTLSNGMCSLNPFEDKLTLSIFMEINDKGEVVKHDIYESVINSKARMTYTEVSDILEKDDPLLKKTFSHMVDEFKMSEELARILMKRRDRRGSIDFDFPEAKIILNKDGEVADIKHYERRISNRIIEEFMLVSNETIAEHYFWLGLPFVYRVHETPSAEKMEQLSKFVATFGYTIKGDLEDVHPKALQAIVENIKGKREEEAISTILLRSLKQARYEPTCLGHFGLAAKYYCHFTSPIRRYPDLQIHRIIKEQLNNKINQKRQDQLSNIVEYASTQSSERERAAELAERDVHDYYKACYMADKVGQEFEGTISSVTNFGMFVELENTIEGLVRLANMADDYYIYDDMTYTIIGERTKKTFRIGDPVRIRVDRVNVDFREIDFELLEKIDDEE</sequence>
<name>A0ABR7JQA9_9FIRM</name>
<comment type="catalytic activity">
    <reaction evidence="1 8">
        <text>Exonucleolytic cleavage in the 3'- to 5'-direction to yield nucleoside 5'-phosphates.</text>
        <dbReference type="EC" id="3.1.13.1"/>
    </reaction>
</comment>
<keyword evidence="6 8" id="KW-0269">Exonuclease</keyword>
<dbReference type="PANTHER" id="PTHR23355:SF9">
    <property type="entry name" value="DIS3-LIKE EXONUCLEASE 2"/>
    <property type="match status" value="1"/>
</dbReference>
<dbReference type="InterPro" id="IPR004476">
    <property type="entry name" value="RNase_II/RNase_R"/>
</dbReference>
<evidence type="ECO:0000313" key="11">
    <source>
        <dbReference type="Proteomes" id="UP000609849"/>
    </source>
</evidence>
<keyword evidence="11" id="KW-1185">Reference proteome</keyword>
<keyword evidence="7 8" id="KW-0694">RNA-binding</keyword>
<dbReference type="HAMAP" id="MF_01895">
    <property type="entry name" value="RNase_R"/>
    <property type="match status" value="1"/>
</dbReference>
<dbReference type="Pfam" id="PF00773">
    <property type="entry name" value="RNB"/>
    <property type="match status" value="1"/>
</dbReference>
<comment type="function">
    <text evidence="8">3'-5' exoribonuclease that releases 5'-nucleoside monophosphates and is involved in maturation of structured RNAs.</text>
</comment>
<evidence type="ECO:0000256" key="3">
    <source>
        <dbReference type="ARBA" id="ARBA00022490"/>
    </source>
</evidence>
<evidence type="ECO:0000313" key="10">
    <source>
        <dbReference type="EMBL" id="MBC5997108.1"/>
    </source>
</evidence>
<protein>
    <recommendedName>
        <fullName evidence="8">Ribonuclease R</fullName>
        <shortName evidence="8">RNase R</shortName>
        <ecNumber evidence="8">3.1.13.1</ecNumber>
    </recommendedName>
</protein>
<dbReference type="InterPro" id="IPR011129">
    <property type="entry name" value="CSD"/>
</dbReference>
<dbReference type="InterPro" id="IPR003029">
    <property type="entry name" value="S1_domain"/>
</dbReference>
<dbReference type="Pfam" id="PF08206">
    <property type="entry name" value="OB_RNB"/>
    <property type="match status" value="1"/>
</dbReference>
<evidence type="ECO:0000256" key="1">
    <source>
        <dbReference type="ARBA" id="ARBA00001849"/>
    </source>
</evidence>
<evidence type="ECO:0000256" key="2">
    <source>
        <dbReference type="ARBA" id="ARBA00004496"/>
    </source>
</evidence>
<evidence type="ECO:0000256" key="4">
    <source>
        <dbReference type="ARBA" id="ARBA00022722"/>
    </source>
</evidence>
<dbReference type="PROSITE" id="PS50126">
    <property type="entry name" value="S1"/>
    <property type="match status" value="1"/>
</dbReference>
<gene>
    <name evidence="8 10" type="primary">rnr</name>
    <name evidence="10" type="ORF">H8923_10065</name>
</gene>
<dbReference type="InterPro" id="IPR001900">
    <property type="entry name" value="RNase_II/R"/>
</dbReference>
<dbReference type="SUPFAM" id="SSF50249">
    <property type="entry name" value="Nucleic acid-binding proteins"/>
    <property type="match status" value="4"/>
</dbReference>
<dbReference type="InterPro" id="IPR011805">
    <property type="entry name" value="RNase_R"/>
</dbReference>
<dbReference type="NCBIfam" id="TIGR00358">
    <property type="entry name" value="3_prime_RNase"/>
    <property type="match status" value="1"/>
</dbReference>